<organism evidence="2 3">
    <name type="scientific">Dendryphion nanum</name>
    <dbReference type="NCBI Taxonomy" id="256645"/>
    <lineage>
        <taxon>Eukaryota</taxon>
        <taxon>Fungi</taxon>
        <taxon>Dikarya</taxon>
        <taxon>Ascomycota</taxon>
        <taxon>Pezizomycotina</taxon>
        <taxon>Dothideomycetes</taxon>
        <taxon>Pleosporomycetidae</taxon>
        <taxon>Pleosporales</taxon>
        <taxon>Torulaceae</taxon>
        <taxon>Dendryphion</taxon>
    </lineage>
</organism>
<evidence type="ECO:0000256" key="1">
    <source>
        <dbReference type="SAM" id="MobiDB-lite"/>
    </source>
</evidence>
<comment type="caution">
    <text evidence="2">The sequence shown here is derived from an EMBL/GenBank/DDBJ whole genome shotgun (WGS) entry which is preliminary data.</text>
</comment>
<dbReference type="OrthoDB" id="3796275at2759"/>
<reference evidence="2" key="1">
    <citation type="journal article" date="2021" name="Nat. Commun.">
        <title>Genetic determinants of endophytism in the Arabidopsis root mycobiome.</title>
        <authorList>
            <person name="Mesny F."/>
            <person name="Miyauchi S."/>
            <person name="Thiergart T."/>
            <person name="Pickel B."/>
            <person name="Atanasova L."/>
            <person name="Karlsson M."/>
            <person name="Huettel B."/>
            <person name="Barry K.W."/>
            <person name="Haridas S."/>
            <person name="Chen C."/>
            <person name="Bauer D."/>
            <person name="Andreopoulos W."/>
            <person name="Pangilinan J."/>
            <person name="LaButti K."/>
            <person name="Riley R."/>
            <person name="Lipzen A."/>
            <person name="Clum A."/>
            <person name="Drula E."/>
            <person name="Henrissat B."/>
            <person name="Kohler A."/>
            <person name="Grigoriev I.V."/>
            <person name="Martin F.M."/>
            <person name="Hacquard S."/>
        </authorList>
    </citation>
    <scope>NUCLEOTIDE SEQUENCE</scope>
    <source>
        <strain evidence="2">MPI-CAGE-CH-0243</strain>
    </source>
</reference>
<proteinExistence type="predicted"/>
<sequence>MDPGDLRELLSKIVQCMIRYRTRYGFLSNYNSTLFLIQGFEENDNSKPCFYFLDAIQHTDKVDANTGTISLRLEILYITFKSRPEQEQDEQELTHPGMGRDLDDTQLFFEVLSLESADLDLELELNSLDKHYHFLVGLQNSRLGEIFKNHSDKEMLAKAIEEYLTESHQYGQTVLQAPRRAGSPPTVTHDNTTRSKGRRQM</sequence>
<dbReference type="Proteomes" id="UP000700596">
    <property type="component" value="Unassembled WGS sequence"/>
</dbReference>
<name>A0A9P9EKK9_9PLEO</name>
<dbReference type="AlphaFoldDB" id="A0A9P9EKK9"/>
<feature type="region of interest" description="Disordered" evidence="1">
    <location>
        <begin position="176"/>
        <end position="201"/>
    </location>
</feature>
<dbReference type="EMBL" id="JAGMWT010000001">
    <property type="protein sequence ID" value="KAH7138581.1"/>
    <property type="molecule type" value="Genomic_DNA"/>
</dbReference>
<protein>
    <submittedName>
        <fullName evidence="2">Uncharacterized protein</fullName>
    </submittedName>
</protein>
<evidence type="ECO:0000313" key="2">
    <source>
        <dbReference type="EMBL" id="KAH7138581.1"/>
    </source>
</evidence>
<gene>
    <name evidence="2" type="ORF">B0J11DRAFT_574549</name>
</gene>
<keyword evidence="3" id="KW-1185">Reference proteome</keyword>
<evidence type="ECO:0000313" key="3">
    <source>
        <dbReference type="Proteomes" id="UP000700596"/>
    </source>
</evidence>
<accession>A0A9P9EKK9</accession>